<protein>
    <submittedName>
        <fullName evidence="1">Uncharacterized protein</fullName>
    </submittedName>
</protein>
<comment type="caution">
    <text evidence="1">The sequence shown here is derived from an EMBL/GenBank/DDBJ whole genome shotgun (WGS) entry which is preliminary data.</text>
</comment>
<sequence>MVLMQIQHSTTQPSFLGWNEQLAQNFVPFSTLGYIPLRIIKESRGYYWDSDGIHSYLLQRSGAFNNLLDLGIQQAPVVGDLCAVNSCKSEKGLLEAVLSCITEFHKPLVHEDGYHAGGQEVVASNADVTFFGDRQSLRLYYSKDRTISFHSLC</sequence>
<gene>
    <name evidence="1" type="ORF">DYP60_07325</name>
</gene>
<evidence type="ECO:0000313" key="1">
    <source>
        <dbReference type="EMBL" id="RFU95022.1"/>
    </source>
</evidence>
<organism evidence="1 2">
    <name type="scientific">Sphaerochaeta halotolerans</name>
    <dbReference type="NCBI Taxonomy" id="2293840"/>
    <lineage>
        <taxon>Bacteria</taxon>
        <taxon>Pseudomonadati</taxon>
        <taxon>Spirochaetota</taxon>
        <taxon>Spirochaetia</taxon>
        <taxon>Spirochaetales</taxon>
        <taxon>Sphaerochaetaceae</taxon>
        <taxon>Sphaerochaeta</taxon>
    </lineage>
</organism>
<dbReference type="EMBL" id="QUWK01000006">
    <property type="protein sequence ID" value="RFU95022.1"/>
    <property type="molecule type" value="Genomic_DNA"/>
</dbReference>
<name>A0A372MGZ2_9SPIR</name>
<proteinExistence type="predicted"/>
<reference evidence="1 2" key="2">
    <citation type="submission" date="2018-09" db="EMBL/GenBank/DDBJ databases">
        <title>Genome of Sphaerochaeta halotolerans strain 4-11.</title>
        <authorList>
            <person name="Nazina T.N."/>
            <person name="Sokolova D.S."/>
        </authorList>
    </citation>
    <scope>NUCLEOTIDE SEQUENCE [LARGE SCALE GENOMIC DNA]</scope>
    <source>
        <strain evidence="1 2">4-11</strain>
    </source>
</reference>
<reference evidence="2" key="1">
    <citation type="submission" date="2018-08" db="EMBL/GenBank/DDBJ databases">
        <authorList>
            <person name="Grouzdev D.S."/>
            <person name="Krutkina M.S."/>
        </authorList>
    </citation>
    <scope>NUCLEOTIDE SEQUENCE [LARGE SCALE GENOMIC DNA]</scope>
    <source>
        <strain evidence="2">4-11</strain>
    </source>
</reference>
<accession>A0A372MGZ2</accession>
<dbReference type="AlphaFoldDB" id="A0A372MGZ2"/>
<evidence type="ECO:0000313" key="2">
    <source>
        <dbReference type="Proteomes" id="UP000264002"/>
    </source>
</evidence>
<dbReference type="Proteomes" id="UP000264002">
    <property type="component" value="Unassembled WGS sequence"/>
</dbReference>
<keyword evidence="2" id="KW-1185">Reference proteome</keyword>